<evidence type="ECO:0008006" key="3">
    <source>
        <dbReference type="Google" id="ProtNLM"/>
    </source>
</evidence>
<dbReference type="AlphaFoldDB" id="A0A2N6K7T8"/>
<reference evidence="1 2" key="1">
    <citation type="submission" date="2017-08" db="EMBL/GenBank/DDBJ databases">
        <title>Genomes of Fischerella (Mastigocladus) sp. strains.</title>
        <authorList>
            <person name="Miller S.R."/>
        </authorList>
    </citation>
    <scope>NUCLEOTIDE SEQUENCE [LARGE SCALE GENOMIC DNA]</scope>
    <source>
        <strain evidence="1 2">CCMEE 5323</strain>
    </source>
</reference>
<dbReference type="EMBL" id="NRQW01000068">
    <property type="protein sequence ID" value="PLZ93497.1"/>
    <property type="molecule type" value="Genomic_DNA"/>
</dbReference>
<keyword evidence="2" id="KW-1185">Reference proteome</keyword>
<gene>
    <name evidence="1" type="ORF">CEN44_03100</name>
</gene>
<protein>
    <recommendedName>
        <fullName evidence="3">PIN domain-containing protein</fullName>
    </recommendedName>
</protein>
<proteinExistence type="predicted"/>
<accession>A0A2N6K7T8</accession>
<evidence type="ECO:0000313" key="2">
    <source>
        <dbReference type="Proteomes" id="UP000235036"/>
    </source>
</evidence>
<evidence type="ECO:0000313" key="1">
    <source>
        <dbReference type="EMBL" id="PLZ93497.1"/>
    </source>
</evidence>
<name>A0A2N6K7T8_FISMU</name>
<dbReference type="Proteomes" id="UP000235036">
    <property type="component" value="Unassembled WGS sequence"/>
</dbReference>
<sequence length="85" mass="9868">MLTLPVSAFSSCWTYGSLFHKTQLVKVRFDYDALHIACGEAGKADFLLTTDDRMLRLAVKHKDLLQVRVENPLRWLMEVTNDRRD</sequence>
<comment type="caution">
    <text evidence="1">The sequence shown here is derived from an EMBL/GenBank/DDBJ whole genome shotgun (WGS) entry which is preliminary data.</text>
</comment>
<organism evidence="1 2">
    <name type="scientific">Fischerella muscicola CCMEE 5323</name>
    <dbReference type="NCBI Taxonomy" id="2019572"/>
    <lineage>
        <taxon>Bacteria</taxon>
        <taxon>Bacillati</taxon>
        <taxon>Cyanobacteriota</taxon>
        <taxon>Cyanophyceae</taxon>
        <taxon>Nostocales</taxon>
        <taxon>Hapalosiphonaceae</taxon>
        <taxon>Fischerella</taxon>
    </lineage>
</organism>